<dbReference type="Pfam" id="PF13202">
    <property type="entry name" value="EF-hand_5"/>
    <property type="match status" value="3"/>
</dbReference>
<dbReference type="OrthoDB" id="5703633at2"/>
<proteinExistence type="predicted"/>
<protein>
    <submittedName>
        <fullName evidence="3">Calcium-dependent protein kinase 21</fullName>
    </submittedName>
</protein>
<dbReference type="InterPro" id="IPR018247">
    <property type="entry name" value="EF_Hand_1_Ca_BS"/>
</dbReference>
<keyword evidence="4" id="KW-1185">Reference proteome</keyword>
<accession>A0A0R0ANR0</accession>
<dbReference type="Gene3D" id="1.10.238.10">
    <property type="entry name" value="EF-hand"/>
    <property type="match status" value="1"/>
</dbReference>
<dbReference type="RefSeq" id="WP_057643978.1">
    <property type="nucleotide sequence ID" value="NZ_LLXU01000050.1"/>
</dbReference>
<reference evidence="3 4" key="1">
    <citation type="submission" date="2015-10" db="EMBL/GenBank/DDBJ databases">
        <title>Genome sequencing and analysis of members of genus Stenotrophomonas.</title>
        <authorList>
            <person name="Patil P.P."/>
            <person name="Midha S."/>
            <person name="Patil P.B."/>
        </authorList>
    </citation>
    <scope>NUCLEOTIDE SEQUENCE [LARGE SCALE GENOMIC DNA]</scope>
    <source>
        <strain evidence="3 4">JCM 16536</strain>
    </source>
</reference>
<keyword evidence="3" id="KW-0418">Kinase</keyword>
<dbReference type="STRING" id="676599.ARC20_04170"/>
<keyword evidence="3" id="KW-0808">Transferase</keyword>
<feature type="signal peptide" evidence="1">
    <location>
        <begin position="1"/>
        <end position="35"/>
    </location>
</feature>
<dbReference type="SUPFAM" id="SSF47473">
    <property type="entry name" value="EF-hand"/>
    <property type="match status" value="1"/>
</dbReference>
<feature type="domain" description="EF-hand" evidence="2">
    <location>
        <begin position="96"/>
        <end position="126"/>
    </location>
</feature>
<dbReference type="GO" id="GO:0005509">
    <property type="term" value="F:calcium ion binding"/>
    <property type="evidence" value="ECO:0007669"/>
    <property type="project" value="InterPro"/>
</dbReference>
<evidence type="ECO:0000256" key="1">
    <source>
        <dbReference type="SAM" id="SignalP"/>
    </source>
</evidence>
<dbReference type="InterPro" id="IPR011992">
    <property type="entry name" value="EF-hand-dom_pair"/>
</dbReference>
<feature type="domain" description="EF-hand" evidence="2">
    <location>
        <begin position="35"/>
        <end position="70"/>
    </location>
</feature>
<dbReference type="GO" id="GO:0016301">
    <property type="term" value="F:kinase activity"/>
    <property type="evidence" value="ECO:0007669"/>
    <property type="project" value="UniProtKB-KW"/>
</dbReference>
<keyword evidence="1" id="KW-0732">Signal</keyword>
<name>A0A0R0ANR0_9GAMM</name>
<evidence type="ECO:0000313" key="4">
    <source>
        <dbReference type="Proteomes" id="UP000051802"/>
    </source>
</evidence>
<dbReference type="EMBL" id="LLXU01000050">
    <property type="protein sequence ID" value="KRG46875.1"/>
    <property type="molecule type" value="Genomic_DNA"/>
</dbReference>
<organism evidence="3 4">
    <name type="scientific">Stenotrophomonas panacihumi</name>
    <dbReference type="NCBI Taxonomy" id="676599"/>
    <lineage>
        <taxon>Bacteria</taxon>
        <taxon>Pseudomonadati</taxon>
        <taxon>Pseudomonadota</taxon>
        <taxon>Gammaproteobacteria</taxon>
        <taxon>Lysobacterales</taxon>
        <taxon>Lysobacteraceae</taxon>
        <taxon>Stenotrophomonas</taxon>
    </lineage>
</organism>
<dbReference type="AlphaFoldDB" id="A0A0R0ANR0"/>
<dbReference type="Proteomes" id="UP000051802">
    <property type="component" value="Unassembled WGS sequence"/>
</dbReference>
<sequence>MIDRVLSKLFPERRLVRRSSCWVLGLALLAGSAHAQVTDSGEYLKRMDTDGDGRVSLAEYLAWMSYAFDQRDRNGDGVLSADELPGGRGKPVTREEHIATLTARFKKQDANGDGWLSAKELLAPPR</sequence>
<feature type="chain" id="PRO_5006391053" evidence="1">
    <location>
        <begin position="36"/>
        <end position="126"/>
    </location>
</feature>
<gene>
    <name evidence="3" type="ORF">ARC20_04170</name>
</gene>
<comment type="caution">
    <text evidence="3">The sequence shown here is derived from an EMBL/GenBank/DDBJ whole genome shotgun (WGS) entry which is preliminary data.</text>
</comment>
<dbReference type="InterPro" id="IPR002048">
    <property type="entry name" value="EF_hand_dom"/>
</dbReference>
<dbReference type="PROSITE" id="PS50222">
    <property type="entry name" value="EF_HAND_2"/>
    <property type="match status" value="2"/>
</dbReference>
<evidence type="ECO:0000313" key="3">
    <source>
        <dbReference type="EMBL" id="KRG46875.1"/>
    </source>
</evidence>
<dbReference type="PROSITE" id="PS00018">
    <property type="entry name" value="EF_HAND_1"/>
    <property type="match status" value="2"/>
</dbReference>
<evidence type="ECO:0000259" key="2">
    <source>
        <dbReference type="PROSITE" id="PS50222"/>
    </source>
</evidence>